<dbReference type="AlphaFoldDB" id="A0A193LEN7"/>
<name>A0A193LEN7_9GAMM</name>
<proteinExistence type="predicted"/>
<keyword evidence="2" id="KW-1185">Reference proteome</keyword>
<dbReference type="InterPro" id="IPR036514">
    <property type="entry name" value="SGNH_hydro_sf"/>
</dbReference>
<dbReference type="KEGG" id="woc:BA177_06900"/>
<dbReference type="SUPFAM" id="SSF52266">
    <property type="entry name" value="SGNH hydrolase"/>
    <property type="match status" value="1"/>
</dbReference>
<dbReference type="Proteomes" id="UP000092695">
    <property type="component" value="Chromosome"/>
</dbReference>
<reference evidence="1 2" key="1">
    <citation type="submission" date="2016-06" db="EMBL/GenBank/DDBJ databases">
        <title>Complete genome sequence of a deep-branching marine Gamma Proteobacterium Woeseia oceani type strain XK5.</title>
        <authorList>
            <person name="Mu D."/>
            <person name="Du Z."/>
        </authorList>
    </citation>
    <scope>NUCLEOTIDE SEQUENCE [LARGE SCALE GENOMIC DNA]</scope>
    <source>
        <strain evidence="1 2">XK5</strain>
    </source>
</reference>
<accession>A0A193LEN7</accession>
<dbReference type="STRING" id="1548547.BA177_06900"/>
<organism evidence="1 2">
    <name type="scientific">Woeseia oceani</name>
    <dbReference type="NCBI Taxonomy" id="1548547"/>
    <lineage>
        <taxon>Bacteria</taxon>
        <taxon>Pseudomonadati</taxon>
        <taxon>Pseudomonadota</taxon>
        <taxon>Gammaproteobacteria</taxon>
        <taxon>Woeseiales</taxon>
        <taxon>Woeseiaceae</taxon>
        <taxon>Woeseia</taxon>
    </lineage>
</organism>
<gene>
    <name evidence="1" type="ORF">BA177_06900</name>
</gene>
<dbReference type="OrthoDB" id="7057295at2"/>
<dbReference type="GO" id="GO:0016788">
    <property type="term" value="F:hydrolase activity, acting on ester bonds"/>
    <property type="evidence" value="ECO:0007669"/>
    <property type="project" value="UniProtKB-ARBA"/>
</dbReference>
<sequence>MDQISQPLRQRRGEFLTVLAVLGALLFSDVVLRTVEDRLSGNIEHINEIDDLAADYKADDPESILFMGNSLTNNGVNADIARKLLNESGHNVTTMNKIVPDATTIWSWSCIADNQFLDRDVYPATIVLGFGWNQLSDQSRILPTRLGAFFCSADDLLNIREHKTLTSAEIGEFLTARTLRTYAHRETVRNRVLSILIPHYQQMTQENNRRLRNAADAAGSQVFSYTVLQDLITDLSQNGTQLVVMAMPVRDLPYEIDDSLARLLRDMQVPLLDYRHLSGIAEDSFLDDMHLDPDGATVLTTRLANDLVGLIPAAER</sequence>
<evidence type="ECO:0000313" key="1">
    <source>
        <dbReference type="EMBL" id="ANO50972.1"/>
    </source>
</evidence>
<protein>
    <recommendedName>
        <fullName evidence="3">SGNH hydrolase-type esterase domain-containing protein</fullName>
    </recommendedName>
</protein>
<evidence type="ECO:0008006" key="3">
    <source>
        <dbReference type="Google" id="ProtNLM"/>
    </source>
</evidence>
<dbReference type="EMBL" id="CP016268">
    <property type="protein sequence ID" value="ANO50972.1"/>
    <property type="molecule type" value="Genomic_DNA"/>
</dbReference>
<evidence type="ECO:0000313" key="2">
    <source>
        <dbReference type="Proteomes" id="UP000092695"/>
    </source>
</evidence>
<dbReference type="Gene3D" id="3.40.50.1110">
    <property type="entry name" value="SGNH hydrolase"/>
    <property type="match status" value="1"/>
</dbReference>
<dbReference type="RefSeq" id="WP_068614617.1">
    <property type="nucleotide sequence ID" value="NZ_CP016268.1"/>
</dbReference>